<reference evidence="3" key="2">
    <citation type="submission" date="2023-05" db="EMBL/GenBank/DDBJ databases">
        <authorList>
            <consortium name="Lawrence Berkeley National Laboratory"/>
            <person name="Steindorff A."/>
            <person name="Hensen N."/>
            <person name="Bonometti L."/>
            <person name="Westerberg I."/>
            <person name="Brannstrom I.O."/>
            <person name="Guillou S."/>
            <person name="Cros-Aarteil S."/>
            <person name="Calhoun S."/>
            <person name="Haridas S."/>
            <person name="Kuo A."/>
            <person name="Mondo S."/>
            <person name="Pangilinan J."/>
            <person name="Riley R."/>
            <person name="Labutti K."/>
            <person name="Andreopoulos B."/>
            <person name="Lipzen A."/>
            <person name="Chen C."/>
            <person name="Yanf M."/>
            <person name="Daum C."/>
            <person name="Ng V."/>
            <person name="Clum A."/>
            <person name="Ohm R."/>
            <person name="Martin F."/>
            <person name="Silar P."/>
            <person name="Natvig D."/>
            <person name="Lalanne C."/>
            <person name="Gautier V."/>
            <person name="Ament-Velasquez S.L."/>
            <person name="Kruys A."/>
            <person name="Hutchinson M.I."/>
            <person name="Powell A.J."/>
            <person name="Barry K."/>
            <person name="Miller A.N."/>
            <person name="Grigoriev I.V."/>
            <person name="Debuchy R."/>
            <person name="Gladieux P."/>
            <person name="Thoren M.H."/>
            <person name="Johannesson H."/>
        </authorList>
    </citation>
    <scope>NUCLEOTIDE SEQUENCE</scope>
    <source>
        <strain evidence="3">PSN243</strain>
    </source>
</reference>
<sequence length="819" mass="91154">MDSPAKQTGGSSLVVSTEIPGDNTTPATNLRPPLHRVKTVHFGAQAPWDEQKNDDITHDQVFRLVDLEIDEESICSGLDCHRRFKVKEGYEMKDLPKFNDLTRYDIEEAQEMRLWNFEVGRLVAAVKSERPVLLEGPPEWYGPADSDGYNRMHIMATTMRYALDVCVHDNELLLLEHQPFLMSRDSFAGSYRNLIRDFDPDEGVIRYDKQIKLIKNNDEAYHSLVNYVTATLARVLTRTVTGKFWVENCIATVAKFASKLKVLGHDLPSAVSRTMEAQNDVNARLGELYPSEPNPLLARAAESGKRARGDTGDIDLMDTSGARYFLVVDSFSSGIVSLLSSSIKHLHWDEEVEQTADLFETSTVIYHSGFRQQMIHLCQERDGAIGAGADVNMTRCAGMIFDVCREIWSEMPSVEGPVGEHTTLIWNWTGLTRTGDLLPSVPGSKTWVSMKDVISGFVPYIVFCGNAPDILSHMGRAIIHFSDPTNPPKFFNHQACLAAARIRTTQYEKRRRQTLMPRNIKFQNVYDTAMAQEGALAGIQGDPTGPAAEALRRRHRETREKYRRAIDQVESWVLDECTVIITSLWYSYIVLAVVGILVGGGVALLAAEDRIVGVDPSNLTVLVWTAAGFLMVYFKSRRVENWPWRDFLQGRVVCRSVSEVHAVTKIDPQDLMAVLLRFEPRVNLQKSGPFRALFLRLSDGGFSIDVPPTVDAATAGGRIFVGVDSPNGPALVSLEARARESYTSHDQNDSKKDGVGLLCRDFVDPASYPMPAAKGADASGSEDGARSGSNELLPLYPLCTNASSWHKVKGVFVERALFC</sequence>
<keyword evidence="2" id="KW-0812">Transmembrane</keyword>
<evidence type="ECO:0000313" key="4">
    <source>
        <dbReference type="Proteomes" id="UP001321760"/>
    </source>
</evidence>
<comment type="caution">
    <text evidence="3">The sequence shown here is derived from an EMBL/GenBank/DDBJ whole genome shotgun (WGS) entry which is preliminary data.</text>
</comment>
<feature type="region of interest" description="Disordered" evidence="1">
    <location>
        <begin position="1"/>
        <end position="31"/>
    </location>
</feature>
<feature type="compositionally biased region" description="Polar residues" evidence="1">
    <location>
        <begin position="1"/>
        <end position="15"/>
    </location>
</feature>
<feature type="transmembrane region" description="Helical" evidence="2">
    <location>
        <begin position="619"/>
        <end position="636"/>
    </location>
</feature>
<organism evidence="3 4">
    <name type="scientific">Podospora aff. communis PSN243</name>
    <dbReference type="NCBI Taxonomy" id="3040156"/>
    <lineage>
        <taxon>Eukaryota</taxon>
        <taxon>Fungi</taxon>
        <taxon>Dikarya</taxon>
        <taxon>Ascomycota</taxon>
        <taxon>Pezizomycotina</taxon>
        <taxon>Sordariomycetes</taxon>
        <taxon>Sordariomycetidae</taxon>
        <taxon>Sordariales</taxon>
        <taxon>Podosporaceae</taxon>
        <taxon>Podospora</taxon>
    </lineage>
</organism>
<protein>
    <submittedName>
        <fullName evidence="3">Uncharacterized protein</fullName>
    </submittedName>
</protein>
<evidence type="ECO:0000313" key="3">
    <source>
        <dbReference type="EMBL" id="KAK4449795.1"/>
    </source>
</evidence>
<dbReference type="AlphaFoldDB" id="A0AAV9GQK4"/>
<keyword evidence="2" id="KW-0472">Membrane</keyword>
<accession>A0AAV9GQK4</accession>
<keyword evidence="4" id="KW-1185">Reference proteome</keyword>
<feature type="transmembrane region" description="Helical" evidence="2">
    <location>
        <begin position="585"/>
        <end position="607"/>
    </location>
</feature>
<gene>
    <name evidence="3" type="ORF">QBC34DRAFT_403998</name>
</gene>
<name>A0AAV9GQK4_9PEZI</name>
<dbReference type="EMBL" id="MU865935">
    <property type="protein sequence ID" value="KAK4449795.1"/>
    <property type="molecule type" value="Genomic_DNA"/>
</dbReference>
<dbReference type="Proteomes" id="UP001321760">
    <property type="component" value="Unassembled WGS sequence"/>
</dbReference>
<evidence type="ECO:0000256" key="2">
    <source>
        <dbReference type="SAM" id="Phobius"/>
    </source>
</evidence>
<evidence type="ECO:0000256" key="1">
    <source>
        <dbReference type="SAM" id="MobiDB-lite"/>
    </source>
</evidence>
<reference evidence="3" key="1">
    <citation type="journal article" date="2023" name="Mol. Phylogenet. Evol.">
        <title>Genome-scale phylogeny and comparative genomics of the fungal order Sordariales.</title>
        <authorList>
            <person name="Hensen N."/>
            <person name="Bonometti L."/>
            <person name="Westerberg I."/>
            <person name="Brannstrom I.O."/>
            <person name="Guillou S."/>
            <person name="Cros-Aarteil S."/>
            <person name="Calhoun S."/>
            <person name="Haridas S."/>
            <person name="Kuo A."/>
            <person name="Mondo S."/>
            <person name="Pangilinan J."/>
            <person name="Riley R."/>
            <person name="LaButti K."/>
            <person name="Andreopoulos B."/>
            <person name="Lipzen A."/>
            <person name="Chen C."/>
            <person name="Yan M."/>
            <person name="Daum C."/>
            <person name="Ng V."/>
            <person name="Clum A."/>
            <person name="Steindorff A."/>
            <person name="Ohm R.A."/>
            <person name="Martin F."/>
            <person name="Silar P."/>
            <person name="Natvig D.O."/>
            <person name="Lalanne C."/>
            <person name="Gautier V."/>
            <person name="Ament-Velasquez S.L."/>
            <person name="Kruys A."/>
            <person name="Hutchinson M.I."/>
            <person name="Powell A.J."/>
            <person name="Barry K."/>
            <person name="Miller A.N."/>
            <person name="Grigoriev I.V."/>
            <person name="Debuchy R."/>
            <person name="Gladieux P."/>
            <person name="Hiltunen Thoren M."/>
            <person name="Johannesson H."/>
        </authorList>
    </citation>
    <scope>NUCLEOTIDE SEQUENCE</scope>
    <source>
        <strain evidence="3">PSN243</strain>
    </source>
</reference>
<keyword evidence="2" id="KW-1133">Transmembrane helix</keyword>
<proteinExistence type="predicted"/>